<dbReference type="EMBL" id="RHFK02000015">
    <property type="protein sequence ID" value="TWW65050.1"/>
    <property type="molecule type" value="Genomic_DNA"/>
</dbReference>
<evidence type="ECO:0000256" key="6">
    <source>
        <dbReference type="ARBA" id="ARBA00022837"/>
    </source>
</evidence>
<dbReference type="SMART" id="SM00181">
    <property type="entry name" value="EGF"/>
    <property type="match status" value="1"/>
</dbReference>
<dbReference type="GO" id="GO:0005615">
    <property type="term" value="C:extracellular space"/>
    <property type="evidence" value="ECO:0007669"/>
    <property type="project" value="TreeGrafter"/>
</dbReference>
<sequence>MLLLTRGPAVSVSPAVYVPLSISVPPVVSGLPVSLSLLPSLALLPSLSLLPSLALLRLCPSCRLWPSCRLYPSCLCSDNGPIKTEGAAAAPMESTEPLLSTGAKRGRKVGKLMKSFSVLIFEQQLNQQPAAGGQALISASTLLCLSLSFCAETCAVNNGGCDRTCKDTATGVRCSCPVGFTLQPDGKTCKVAQAASAAAAATACSVDLTPEQVSASPTAHR</sequence>
<accession>A0A5C6NGC6</accession>
<keyword evidence="8" id="KW-0325">Glycoprotein</keyword>
<evidence type="ECO:0000256" key="8">
    <source>
        <dbReference type="ARBA" id="ARBA00023180"/>
    </source>
</evidence>
<keyword evidence="5" id="KW-0677">Repeat</keyword>
<evidence type="ECO:0000256" key="4">
    <source>
        <dbReference type="ARBA" id="ARBA00022729"/>
    </source>
</evidence>
<protein>
    <submittedName>
        <fullName evidence="10">Signal peptide, CUB and EGF-like domain-containing protein 1</fullName>
    </submittedName>
</protein>
<comment type="subcellular location">
    <subcellularLocation>
        <location evidence="1">Secreted</location>
    </subcellularLocation>
</comment>
<evidence type="ECO:0000256" key="5">
    <source>
        <dbReference type="ARBA" id="ARBA00022737"/>
    </source>
</evidence>
<dbReference type="GO" id="GO:0009986">
    <property type="term" value="C:cell surface"/>
    <property type="evidence" value="ECO:0007669"/>
    <property type="project" value="TreeGrafter"/>
</dbReference>
<dbReference type="FunFam" id="2.10.25.10:FF:000008">
    <property type="entry name" value="Signal peptide, CUB domain, EGF-like 2"/>
    <property type="match status" value="1"/>
</dbReference>
<evidence type="ECO:0000259" key="9">
    <source>
        <dbReference type="SMART" id="SM00181"/>
    </source>
</evidence>
<dbReference type="Gene3D" id="2.10.25.10">
    <property type="entry name" value="Laminin"/>
    <property type="match status" value="1"/>
</dbReference>
<feature type="domain" description="EGF-like" evidence="9">
    <location>
        <begin position="153"/>
        <end position="190"/>
    </location>
</feature>
<keyword evidence="4" id="KW-0732">Signal</keyword>
<keyword evidence="3" id="KW-0245">EGF-like domain</keyword>
<dbReference type="PANTHER" id="PTHR24046:SF4">
    <property type="entry name" value="SIGNAL PEPTIDE, CUB AND EGF-LIKE DOMAIN-CONTAINING PROTEIN 1"/>
    <property type="match status" value="1"/>
</dbReference>
<dbReference type="InterPro" id="IPR000742">
    <property type="entry name" value="EGF"/>
</dbReference>
<keyword evidence="6" id="KW-0106">Calcium</keyword>
<dbReference type="InterPro" id="IPR052071">
    <property type="entry name" value="SCUB_EGF-like_domain"/>
</dbReference>
<dbReference type="Pfam" id="PF14670">
    <property type="entry name" value="FXa_inhibition"/>
    <property type="match status" value="1"/>
</dbReference>
<keyword evidence="11" id="KW-1185">Reference proteome</keyword>
<evidence type="ECO:0000313" key="10">
    <source>
        <dbReference type="EMBL" id="TWW65050.1"/>
    </source>
</evidence>
<evidence type="ECO:0000256" key="7">
    <source>
        <dbReference type="ARBA" id="ARBA00023157"/>
    </source>
</evidence>
<keyword evidence="2" id="KW-0964">Secreted</keyword>
<name>A0A5C6NGC6_9TELE</name>
<proteinExistence type="predicted"/>
<dbReference type="GO" id="GO:0007165">
    <property type="term" value="P:signal transduction"/>
    <property type="evidence" value="ECO:0007669"/>
    <property type="project" value="TreeGrafter"/>
</dbReference>
<evidence type="ECO:0000256" key="3">
    <source>
        <dbReference type="ARBA" id="ARBA00022536"/>
    </source>
</evidence>
<gene>
    <name evidence="10" type="ORF">D4764_22G0006970</name>
</gene>
<dbReference type="PANTHER" id="PTHR24046">
    <property type="entry name" value="SIGNAL PEPTIDE, CUB AND EGF-LIKE DOMAIN-CONTAINING"/>
    <property type="match status" value="1"/>
</dbReference>
<dbReference type="AlphaFoldDB" id="A0A5C6NGC6"/>
<evidence type="ECO:0000313" key="11">
    <source>
        <dbReference type="Proteomes" id="UP000324091"/>
    </source>
</evidence>
<evidence type="ECO:0000256" key="2">
    <source>
        <dbReference type="ARBA" id="ARBA00022525"/>
    </source>
</evidence>
<evidence type="ECO:0000256" key="1">
    <source>
        <dbReference type="ARBA" id="ARBA00004613"/>
    </source>
</evidence>
<dbReference type="SUPFAM" id="SSF57196">
    <property type="entry name" value="EGF/Laminin"/>
    <property type="match status" value="1"/>
</dbReference>
<dbReference type="Proteomes" id="UP000324091">
    <property type="component" value="Chromosome 22"/>
</dbReference>
<comment type="caution">
    <text evidence="10">The sequence shown here is derived from an EMBL/GenBank/DDBJ whole genome shotgun (WGS) entry which is preliminary data.</text>
</comment>
<organism evidence="10 11">
    <name type="scientific">Takifugu flavidus</name>
    <name type="common">sansaifugu</name>
    <dbReference type="NCBI Taxonomy" id="433684"/>
    <lineage>
        <taxon>Eukaryota</taxon>
        <taxon>Metazoa</taxon>
        <taxon>Chordata</taxon>
        <taxon>Craniata</taxon>
        <taxon>Vertebrata</taxon>
        <taxon>Euteleostomi</taxon>
        <taxon>Actinopterygii</taxon>
        <taxon>Neopterygii</taxon>
        <taxon>Teleostei</taxon>
        <taxon>Neoteleostei</taxon>
        <taxon>Acanthomorphata</taxon>
        <taxon>Eupercaria</taxon>
        <taxon>Tetraodontiformes</taxon>
        <taxon>Tetradontoidea</taxon>
        <taxon>Tetraodontidae</taxon>
        <taxon>Takifugu</taxon>
    </lineage>
</organism>
<keyword evidence="7" id="KW-1015">Disulfide bond</keyword>
<reference evidence="10 11" key="1">
    <citation type="submission" date="2019-04" db="EMBL/GenBank/DDBJ databases">
        <title>Chromosome genome assembly for Takifugu flavidus.</title>
        <authorList>
            <person name="Xiao S."/>
        </authorList>
    </citation>
    <scope>NUCLEOTIDE SEQUENCE [LARGE SCALE GENOMIC DNA]</scope>
    <source>
        <strain evidence="10">HTHZ2018</strain>
        <tissue evidence="10">Muscle</tissue>
    </source>
</reference>